<dbReference type="EMBL" id="SMOL01000401">
    <property type="protein sequence ID" value="KAB2619365.1"/>
    <property type="molecule type" value="Genomic_DNA"/>
</dbReference>
<name>A0A5N5GUS8_9ROSA</name>
<dbReference type="PANTHER" id="PTHR32176">
    <property type="entry name" value="XYLOSE ISOMERASE"/>
    <property type="match status" value="1"/>
</dbReference>
<keyword evidence="1" id="KW-0443">Lipid metabolism</keyword>
<reference evidence="2 3" key="1">
    <citation type="submission" date="2019-09" db="EMBL/GenBank/DDBJ databases">
        <authorList>
            <person name="Ou C."/>
        </authorList>
    </citation>
    <scope>NUCLEOTIDE SEQUENCE [LARGE SCALE GENOMIC DNA]</scope>
    <source>
        <strain evidence="2">S2</strain>
        <tissue evidence="2">Leaf</tissue>
    </source>
</reference>
<dbReference type="GO" id="GO:0004620">
    <property type="term" value="F:phospholipase activity"/>
    <property type="evidence" value="ECO:0007669"/>
    <property type="project" value="TreeGrafter"/>
</dbReference>
<organism evidence="2 3">
    <name type="scientific">Pyrus ussuriensis x Pyrus communis</name>
    <dbReference type="NCBI Taxonomy" id="2448454"/>
    <lineage>
        <taxon>Eukaryota</taxon>
        <taxon>Viridiplantae</taxon>
        <taxon>Streptophyta</taxon>
        <taxon>Embryophyta</taxon>
        <taxon>Tracheophyta</taxon>
        <taxon>Spermatophyta</taxon>
        <taxon>Magnoliopsida</taxon>
        <taxon>eudicotyledons</taxon>
        <taxon>Gunneridae</taxon>
        <taxon>Pentapetalae</taxon>
        <taxon>rosids</taxon>
        <taxon>fabids</taxon>
        <taxon>Rosales</taxon>
        <taxon>Rosaceae</taxon>
        <taxon>Amygdaloideae</taxon>
        <taxon>Maleae</taxon>
        <taxon>Pyrus</taxon>
    </lineage>
</organism>
<gene>
    <name evidence="2" type="ORF">D8674_015234</name>
</gene>
<comment type="caution">
    <text evidence="2">The sequence shown here is derived from an EMBL/GenBank/DDBJ whole genome shotgun (WGS) entry which is preliminary data.</text>
</comment>
<dbReference type="Proteomes" id="UP000327157">
    <property type="component" value="Chromosome 15"/>
</dbReference>
<sequence length="125" mass="13936">MTNEIKKENPDIFPVKPVDYGRFLVISLGIGSSKAELKYHARSAAKWSLLIWLTSATKKNLANLVKVGERLLKQQVSRVNLDSGKIEASNHETNAEALIRFAKLLSKEKRSRQAGSTNGHAENTY</sequence>
<keyword evidence="3" id="KW-1185">Reference proteome</keyword>
<dbReference type="PANTHER" id="PTHR32176:SF109">
    <property type="entry name" value="PATATIN-LIKE PROTEIN 2"/>
    <property type="match status" value="1"/>
</dbReference>
<dbReference type="OrthoDB" id="1721419at2759"/>
<reference evidence="3" key="2">
    <citation type="submission" date="2019-10" db="EMBL/GenBank/DDBJ databases">
        <title>A de novo genome assembly of a pear dwarfing rootstock.</title>
        <authorList>
            <person name="Wang F."/>
            <person name="Wang J."/>
            <person name="Li S."/>
            <person name="Zhang Y."/>
            <person name="Fang M."/>
            <person name="Ma L."/>
            <person name="Zhao Y."/>
            <person name="Jiang S."/>
        </authorList>
    </citation>
    <scope>NUCLEOTIDE SEQUENCE [LARGE SCALE GENOMIC DNA]</scope>
</reference>
<dbReference type="GO" id="GO:0047372">
    <property type="term" value="F:monoacylglycerol lipase activity"/>
    <property type="evidence" value="ECO:0007669"/>
    <property type="project" value="TreeGrafter"/>
</dbReference>
<dbReference type="AlphaFoldDB" id="A0A5N5GUS8"/>
<dbReference type="GO" id="GO:0016042">
    <property type="term" value="P:lipid catabolic process"/>
    <property type="evidence" value="ECO:0007669"/>
    <property type="project" value="UniProtKB-KW"/>
</dbReference>
<evidence type="ECO:0000313" key="2">
    <source>
        <dbReference type="EMBL" id="KAB2619365.1"/>
    </source>
</evidence>
<dbReference type="Gene3D" id="3.40.1090.10">
    <property type="entry name" value="Cytosolic phospholipase A2 catalytic domain"/>
    <property type="match status" value="1"/>
</dbReference>
<evidence type="ECO:0000313" key="3">
    <source>
        <dbReference type="Proteomes" id="UP000327157"/>
    </source>
</evidence>
<accession>A0A5N5GUS8</accession>
<reference evidence="2 3" key="3">
    <citation type="submission" date="2019-11" db="EMBL/GenBank/DDBJ databases">
        <title>A de novo genome assembly of a pear dwarfing rootstock.</title>
        <authorList>
            <person name="Wang F."/>
            <person name="Wang J."/>
            <person name="Li S."/>
            <person name="Zhang Y."/>
            <person name="Fang M."/>
            <person name="Ma L."/>
            <person name="Zhao Y."/>
            <person name="Jiang S."/>
        </authorList>
    </citation>
    <scope>NUCLEOTIDE SEQUENCE [LARGE SCALE GENOMIC DNA]</scope>
    <source>
        <strain evidence="2">S2</strain>
        <tissue evidence="2">Leaf</tissue>
    </source>
</reference>
<evidence type="ECO:0000256" key="1">
    <source>
        <dbReference type="ARBA" id="ARBA00022963"/>
    </source>
</evidence>
<protein>
    <submittedName>
        <fullName evidence="2">Patatin-like protein 2</fullName>
    </submittedName>
</protein>
<proteinExistence type="predicted"/>
<keyword evidence="1" id="KW-0442">Lipid degradation</keyword>